<dbReference type="AlphaFoldDB" id="A0AAV4TN15"/>
<evidence type="ECO:0000256" key="4">
    <source>
        <dbReference type="ARBA" id="ARBA00023136"/>
    </source>
</evidence>
<keyword evidence="3 5" id="KW-1133">Transmembrane helix</keyword>
<name>A0AAV4TN15_CAEEX</name>
<dbReference type="SUPFAM" id="SSF103473">
    <property type="entry name" value="MFS general substrate transporter"/>
    <property type="match status" value="1"/>
</dbReference>
<dbReference type="Proteomes" id="UP001054945">
    <property type="component" value="Unassembled WGS sequence"/>
</dbReference>
<reference evidence="6 7" key="1">
    <citation type="submission" date="2021-06" db="EMBL/GenBank/DDBJ databases">
        <title>Caerostris extrusa draft genome.</title>
        <authorList>
            <person name="Kono N."/>
            <person name="Arakawa K."/>
        </authorList>
    </citation>
    <scope>NUCLEOTIDE SEQUENCE [LARGE SCALE GENOMIC DNA]</scope>
</reference>
<comment type="subcellular location">
    <subcellularLocation>
        <location evidence="1">Membrane</location>
        <topology evidence="1">Multi-pass membrane protein</topology>
    </subcellularLocation>
</comment>
<feature type="transmembrane region" description="Helical" evidence="5">
    <location>
        <begin position="139"/>
        <end position="160"/>
    </location>
</feature>
<dbReference type="EMBL" id="BPLR01011389">
    <property type="protein sequence ID" value="GIY46235.1"/>
    <property type="molecule type" value="Genomic_DNA"/>
</dbReference>
<keyword evidence="7" id="KW-1185">Reference proteome</keyword>
<dbReference type="GO" id="GO:0006820">
    <property type="term" value="P:monoatomic anion transport"/>
    <property type="evidence" value="ECO:0007669"/>
    <property type="project" value="TreeGrafter"/>
</dbReference>
<evidence type="ECO:0000256" key="1">
    <source>
        <dbReference type="ARBA" id="ARBA00004141"/>
    </source>
</evidence>
<gene>
    <name evidence="6" type="primary">SLC17A5</name>
    <name evidence="6" type="ORF">CEXT_627551</name>
</gene>
<comment type="caution">
    <text evidence="6">The sequence shown here is derived from an EMBL/GenBank/DDBJ whole genome shotgun (WGS) entry which is preliminary data.</text>
</comment>
<accession>A0AAV4TN15</accession>
<keyword evidence="4 5" id="KW-0472">Membrane</keyword>
<dbReference type="PANTHER" id="PTHR11662:SF399">
    <property type="entry name" value="FI19708P1-RELATED"/>
    <property type="match status" value="1"/>
</dbReference>
<dbReference type="PANTHER" id="PTHR11662">
    <property type="entry name" value="SOLUTE CARRIER FAMILY 17"/>
    <property type="match status" value="1"/>
</dbReference>
<dbReference type="InterPro" id="IPR027378">
    <property type="entry name" value="Nucleotide_channel_N"/>
</dbReference>
<evidence type="ECO:0000256" key="2">
    <source>
        <dbReference type="ARBA" id="ARBA00022692"/>
    </source>
</evidence>
<dbReference type="Pfam" id="PF07690">
    <property type="entry name" value="MFS_1"/>
    <property type="match status" value="1"/>
</dbReference>
<protein>
    <recommendedName>
        <fullName evidence="8">Major facilitator superfamily (MFS) profile domain-containing protein</fullName>
    </recommendedName>
</protein>
<dbReference type="GO" id="GO:0022857">
    <property type="term" value="F:transmembrane transporter activity"/>
    <property type="evidence" value="ECO:0007669"/>
    <property type="project" value="InterPro"/>
</dbReference>
<keyword evidence="2 5" id="KW-0812">Transmembrane</keyword>
<sequence>MKAALCDKENFLPDKYENLVHSKEMYFYSSRIFWNIYYLCNACELECCYCSHGQQYKKETFNTSYVVEGCSDLYSNETFKNDKNFKGAKYDWSTETQGLILSSFYYGYVVTQLPGGILCGERLGAKWIFGAGVMITSSLYLLIPLAASWGVGALIAIRILQGLGE</sequence>
<proteinExistence type="predicted"/>
<evidence type="ECO:0000313" key="6">
    <source>
        <dbReference type="EMBL" id="GIY46235.1"/>
    </source>
</evidence>
<organism evidence="6 7">
    <name type="scientific">Caerostris extrusa</name>
    <name type="common">Bark spider</name>
    <name type="synonym">Caerostris bankana</name>
    <dbReference type="NCBI Taxonomy" id="172846"/>
    <lineage>
        <taxon>Eukaryota</taxon>
        <taxon>Metazoa</taxon>
        <taxon>Ecdysozoa</taxon>
        <taxon>Arthropoda</taxon>
        <taxon>Chelicerata</taxon>
        <taxon>Arachnida</taxon>
        <taxon>Araneae</taxon>
        <taxon>Araneomorphae</taxon>
        <taxon>Entelegynae</taxon>
        <taxon>Araneoidea</taxon>
        <taxon>Araneidae</taxon>
        <taxon>Caerostris</taxon>
    </lineage>
</organism>
<dbReference type="GO" id="GO:0016020">
    <property type="term" value="C:membrane"/>
    <property type="evidence" value="ECO:0007669"/>
    <property type="project" value="UniProtKB-SubCell"/>
</dbReference>
<feature type="non-terminal residue" evidence="6">
    <location>
        <position position="165"/>
    </location>
</feature>
<evidence type="ECO:0000313" key="7">
    <source>
        <dbReference type="Proteomes" id="UP001054945"/>
    </source>
</evidence>
<evidence type="ECO:0000256" key="3">
    <source>
        <dbReference type="ARBA" id="ARBA00022989"/>
    </source>
</evidence>
<dbReference type="InterPro" id="IPR050382">
    <property type="entry name" value="MFS_Na/Anion_cotransporter"/>
</dbReference>
<dbReference type="InterPro" id="IPR036259">
    <property type="entry name" value="MFS_trans_sf"/>
</dbReference>
<dbReference type="Gene3D" id="1.20.120.540">
    <property type="entry name" value="Voltage-gated potassium channels"/>
    <property type="match status" value="1"/>
</dbReference>
<evidence type="ECO:0008006" key="8">
    <source>
        <dbReference type="Google" id="ProtNLM"/>
    </source>
</evidence>
<dbReference type="InterPro" id="IPR011701">
    <property type="entry name" value="MFS"/>
</dbReference>
<evidence type="ECO:0000256" key="5">
    <source>
        <dbReference type="SAM" id="Phobius"/>
    </source>
</evidence>